<feature type="domain" description="ABC transmembrane type-1" evidence="11">
    <location>
        <begin position="93"/>
        <end position="307"/>
    </location>
</feature>
<keyword evidence="8 9" id="KW-0472">Membrane</keyword>
<evidence type="ECO:0000256" key="7">
    <source>
        <dbReference type="ARBA" id="ARBA00022989"/>
    </source>
</evidence>
<comment type="function">
    <text evidence="10">Part of the binding-protein-dependent transport system for phosphate; probably responsible for the translocation of the substrate across the membrane.</text>
</comment>
<dbReference type="STRING" id="1940790.L21SP3_02198"/>
<sequence>MNVQNNKKNKNEFDLPLLLTPGQDIAGYAGRHIGRAVLFSITAFSVVAVLLILFFVMKQAWPFIVSGKWTEFLSSDQWYPQAEDAEFGALAIVTGSFYVTLIAMLIASPIGLLSAVFLSDIAPFRLRQIVKPVIEILAAIPSVAYGFFAVLVLAPWLQDHFGFSTGTNALNAGIILAVMALPTIISVAEDALSSIGRDIREASYGLGATRAETMMKVVLPAAHSGIIAAFILGVMRAVGETMVVWMASGNANQFPSPWWDVSASVRTMTATIAGEMGETPEGSEHRFALFALGVLLLIFTMLLNLLSEIFTSSFKRTMGGKR</sequence>
<feature type="transmembrane region" description="Helical" evidence="9">
    <location>
        <begin position="133"/>
        <end position="157"/>
    </location>
</feature>
<dbReference type="InterPro" id="IPR051124">
    <property type="entry name" value="Phosphate_Transport_Permease"/>
</dbReference>
<dbReference type="InterPro" id="IPR035906">
    <property type="entry name" value="MetI-like_sf"/>
</dbReference>
<evidence type="ECO:0000256" key="1">
    <source>
        <dbReference type="ARBA" id="ARBA00004651"/>
    </source>
</evidence>
<dbReference type="NCBIfam" id="TIGR02138">
    <property type="entry name" value="phosphate_pstC"/>
    <property type="match status" value="1"/>
</dbReference>
<evidence type="ECO:0000256" key="6">
    <source>
        <dbReference type="ARBA" id="ARBA00022692"/>
    </source>
</evidence>
<dbReference type="PROSITE" id="PS50928">
    <property type="entry name" value="ABC_TM1"/>
    <property type="match status" value="1"/>
</dbReference>
<feature type="transmembrane region" description="Helical" evidence="9">
    <location>
        <begin position="287"/>
        <end position="306"/>
    </location>
</feature>
<dbReference type="RefSeq" id="WP_077541508.1">
    <property type="nucleotide sequence ID" value="NZ_CP019633.1"/>
</dbReference>
<evidence type="ECO:0000313" key="13">
    <source>
        <dbReference type="Proteomes" id="UP000188273"/>
    </source>
</evidence>
<keyword evidence="4 10" id="KW-1003">Cell membrane</keyword>
<evidence type="ECO:0000256" key="8">
    <source>
        <dbReference type="ARBA" id="ARBA00023136"/>
    </source>
</evidence>
<organism evidence="12 13">
    <name type="scientific">Sedimentisphaera cyanobacteriorum</name>
    <dbReference type="NCBI Taxonomy" id="1940790"/>
    <lineage>
        <taxon>Bacteria</taxon>
        <taxon>Pseudomonadati</taxon>
        <taxon>Planctomycetota</taxon>
        <taxon>Phycisphaerae</taxon>
        <taxon>Sedimentisphaerales</taxon>
        <taxon>Sedimentisphaeraceae</taxon>
        <taxon>Sedimentisphaera</taxon>
    </lineage>
</organism>
<accession>A0A1Q2HSW4</accession>
<evidence type="ECO:0000256" key="5">
    <source>
        <dbReference type="ARBA" id="ARBA00022592"/>
    </source>
</evidence>
<dbReference type="AlphaFoldDB" id="A0A1Q2HSW4"/>
<dbReference type="Proteomes" id="UP000188273">
    <property type="component" value="Chromosome"/>
</dbReference>
<dbReference type="SUPFAM" id="SSF161098">
    <property type="entry name" value="MetI-like"/>
    <property type="match status" value="1"/>
</dbReference>
<dbReference type="GO" id="GO:0005886">
    <property type="term" value="C:plasma membrane"/>
    <property type="evidence" value="ECO:0007669"/>
    <property type="project" value="UniProtKB-SubCell"/>
</dbReference>
<feature type="transmembrane region" description="Helical" evidence="9">
    <location>
        <begin position="169"/>
        <end position="188"/>
    </location>
</feature>
<feature type="transmembrane region" description="Helical" evidence="9">
    <location>
        <begin position="217"/>
        <end position="238"/>
    </location>
</feature>
<reference evidence="13" key="1">
    <citation type="submission" date="2017-02" db="EMBL/GenBank/DDBJ databases">
        <title>Comparative genomics and description of representatives of a novel lineage of planctomycetes thriving in anoxic sediments.</title>
        <authorList>
            <person name="Spring S."/>
            <person name="Bunk B."/>
            <person name="Sproer C."/>
            <person name="Klenk H.-P."/>
        </authorList>
    </citation>
    <scope>NUCLEOTIDE SEQUENCE [LARGE SCALE GENOMIC DNA]</scope>
    <source>
        <strain evidence="13">L21-RPul-D3</strain>
    </source>
</reference>
<keyword evidence="6 9" id="KW-0812">Transmembrane</keyword>
<evidence type="ECO:0000313" key="12">
    <source>
        <dbReference type="EMBL" id="AQQ10366.1"/>
    </source>
</evidence>
<dbReference type="Pfam" id="PF00528">
    <property type="entry name" value="BPD_transp_1"/>
    <property type="match status" value="1"/>
</dbReference>
<dbReference type="CDD" id="cd06261">
    <property type="entry name" value="TM_PBP2"/>
    <property type="match status" value="1"/>
</dbReference>
<evidence type="ECO:0000259" key="11">
    <source>
        <dbReference type="PROSITE" id="PS50928"/>
    </source>
</evidence>
<evidence type="ECO:0000256" key="3">
    <source>
        <dbReference type="ARBA" id="ARBA00022448"/>
    </source>
</evidence>
<evidence type="ECO:0000256" key="4">
    <source>
        <dbReference type="ARBA" id="ARBA00022475"/>
    </source>
</evidence>
<feature type="transmembrane region" description="Helical" evidence="9">
    <location>
        <begin position="36"/>
        <end position="57"/>
    </location>
</feature>
<keyword evidence="7 9" id="KW-1133">Transmembrane helix</keyword>
<dbReference type="Gene3D" id="1.10.3720.10">
    <property type="entry name" value="MetI-like"/>
    <property type="match status" value="1"/>
</dbReference>
<gene>
    <name evidence="12" type="primary">pstC</name>
    <name evidence="12" type="ORF">L21SP3_02198</name>
</gene>
<dbReference type="PANTHER" id="PTHR30425:SF1">
    <property type="entry name" value="PHOSPHATE TRANSPORT SYSTEM PERMEASE PROTEIN PSTC"/>
    <property type="match status" value="1"/>
</dbReference>
<dbReference type="InterPro" id="IPR000515">
    <property type="entry name" value="MetI-like"/>
</dbReference>
<dbReference type="PANTHER" id="PTHR30425">
    <property type="entry name" value="PHOSPHATE TRANSPORT SYSTEM PERMEASE PROTEIN PST"/>
    <property type="match status" value="1"/>
</dbReference>
<dbReference type="InterPro" id="IPR011864">
    <property type="entry name" value="Phosphate_PstC"/>
</dbReference>
<proteinExistence type="inferred from homology"/>
<name>A0A1Q2HSW4_9BACT</name>
<comment type="subcellular location">
    <subcellularLocation>
        <location evidence="1 9">Cell membrane</location>
        <topology evidence="1 9">Multi-pass membrane protein</topology>
    </subcellularLocation>
</comment>
<evidence type="ECO:0000256" key="2">
    <source>
        <dbReference type="ARBA" id="ARBA00007069"/>
    </source>
</evidence>
<protein>
    <recommendedName>
        <fullName evidence="10">Phosphate transport system permease protein</fullName>
    </recommendedName>
</protein>
<dbReference type="KEGG" id="pbu:L21SP3_02198"/>
<dbReference type="GO" id="GO:0005315">
    <property type="term" value="F:phosphate transmembrane transporter activity"/>
    <property type="evidence" value="ECO:0007669"/>
    <property type="project" value="InterPro"/>
</dbReference>
<comment type="similarity">
    <text evidence="2 10">Belongs to the binding-protein-dependent transport system permease family. CysTW subfamily.</text>
</comment>
<dbReference type="GO" id="GO:0006817">
    <property type="term" value="P:phosphate ion transport"/>
    <property type="evidence" value="ECO:0007669"/>
    <property type="project" value="UniProtKB-KW"/>
</dbReference>
<evidence type="ECO:0000256" key="10">
    <source>
        <dbReference type="RuleBase" id="RU363054"/>
    </source>
</evidence>
<keyword evidence="5 10" id="KW-0592">Phosphate transport</keyword>
<feature type="transmembrane region" description="Helical" evidence="9">
    <location>
        <begin position="97"/>
        <end position="121"/>
    </location>
</feature>
<dbReference type="EMBL" id="CP019633">
    <property type="protein sequence ID" value="AQQ10366.1"/>
    <property type="molecule type" value="Genomic_DNA"/>
</dbReference>
<dbReference type="OrthoDB" id="9785113at2"/>
<evidence type="ECO:0000256" key="9">
    <source>
        <dbReference type="RuleBase" id="RU363032"/>
    </source>
</evidence>
<keyword evidence="13" id="KW-1185">Reference proteome</keyword>
<keyword evidence="3 9" id="KW-0813">Transport</keyword>